<proteinExistence type="predicted"/>
<feature type="signal peptide" evidence="1">
    <location>
        <begin position="1"/>
        <end position="26"/>
    </location>
</feature>
<feature type="chain" id="PRO_5033011436" evidence="1">
    <location>
        <begin position="27"/>
        <end position="98"/>
    </location>
</feature>
<protein>
    <submittedName>
        <fullName evidence="2">EexN family lipoprotein</fullName>
    </submittedName>
</protein>
<evidence type="ECO:0000313" key="2">
    <source>
        <dbReference type="EMBL" id="NYT39071.1"/>
    </source>
</evidence>
<keyword evidence="1" id="KW-0732">Signal</keyword>
<evidence type="ECO:0000256" key="1">
    <source>
        <dbReference type="SAM" id="SignalP"/>
    </source>
</evidence>
<dbReference type="InterPro" id="IPR047937">
    <property type="entry name" value="Eex_IncN-like"/>
</dbReference>
<dbReference type="EMBL" id="JACCEW010000010">
    <property type="protein sequence ID" value="NYT39071.1"/>
    <property type="molecule type" value="Genomic_DNA"/>
</dbReference>
<dbReference type="NCBIfam" id="NF033894">
    <property type="entry name" value="Eex_IncN"/>
    <property type="match status" value="1"/>
</dbReference>
<reference evidence="2 3" key="1">
    <citation type="submission" date="2020-07" db="EMBL/GenBank/DDBJ databases">
        <title>Taxonomic revisions and descriptions of new bacterial species based on genomic comparisons in the high-G+C-content subgroup of the family Alcaligenaceae.</title>
        <authorList>
            <person name="Szabo A."/>
            <person name="Felfoldi T."/>
        </authorList>
    </citation>
    <scope>NUCLEOTIDE SEQUENCE [LARGE SCALE GENOMIC DNA]</scope>
    <source>
        <strain evidence="2 3">DSM 25264</strain>
    </source>
</reference>
<comment type="caution">
    <text evidence="2">The sequence shown here is derived from an EMBL/GenBank/DDBJ whole genome shotgun (WGS) entry which is preliminary data.</text>
</comment>
<evidence type="ECO:0000313" key="3">
    <source>
        <dbReference type="Proteomes" id="UP000580517"/>
    </source>
</evidence>
<sequence length="98" mass="10915">MKGKGRLFALCVVAGVLAGCNDPATAQESQSKQETEEAQSVEFYRKNFSKRLLVEAECKKKPELAETQKCINARKVANEINKKLGLPLEYPEVEDDGR</sequence>
<keyword evidence="3" id="KW-1185">Reference proteome</keyword>
<dbReference type="AlphaFoldDB" id="A0A853FL25"/>
<keyword evidence="2" id="KW-0449">Lipoprotein</keyword>
<dbReference type="RefSeq" id="WP_129971578.1">
    <property type="nucleotide sequence ID" value="NZ_JACCEW010000010.1"/>
</dbReference>
<gene>
    <name evidence="2" type="ORF">H0A68_19540</name>
</gene>
<accession>A0A853FL25</accession>
<organism evidence="2 3">
    <name type="scientific">Allopusillimonas soli</name>
    <dbReference type="NCBI Taxonomy" id="659016"/>
    <lineage>
        <taxon>Bacteria</taxon>
        <taxon>Pseudomonadati</taxon>
        <taxon>Pseudomonadota</taxon>
        <taxon>Betaproteobacteria</taxon>
        <taxon>Burkholderiales</taxon>
        <taxon>Alcaligenaceae</taxon>
        <taxon>Allopusillimonas</taxon>
    </lineage>
</organism>
<dbReference type="Proteomes" id="UP000580517">
    <property type="component" value="Unassembled WGS sequence"/>
</dbReference>
<dbReference type="OrthoDB" id="9255733at2"/>
<name>A0A853FL25_9BURK</name>
<dbReference type="PROSITE" id="PS51257">
    <property type="entry name" value="PROKAR_LIPOPROTEIN"/>
    <property type="match status" value="1"/>
</dbReference>